<comment type="caution">
    <text evidence="7">The sequence shown here is derived from an EMBL/GenBank/DDBJ whole genome shotgun (WGS) entry which is preliminary data.</text>
</comment>
<organism evidence="7 8">
    <name type="scientific">Perkinsus chesapeaki</name>
    <name type="common">Clam parasite</name>
    <name type="synonym">Perkinsus andrewsi</name>
    <dbReference type="NCBI Taxonomy" id="330153"/>
    <lineage>
        <taxon>Eukaryota</taxon>
        <taxon>Sar</taxon>
        <taxon>Alveolata</taxon>
        <taxon>Perkinsozoa</taxon>
        <taxon>Perkinsea</taxon>
        <taxon>Perkinsida</taxon>
        <taxon>Perkinsidae</taxon>
        <taxon>Perkinsus</taxon>
    </lineage>
</organism>
<proteinExistence type="predicted"/>
<dbReference type="Proteomes" id="UP000591131">
    <property type="component" value="Unassembled WGS sequence"/>
</dbReference>
<dbReference type="InterPro" id="IPR036322">
    <property type="entry name" value="WD40_repeat_dom_sf"/>
</dbReference>
<dbReference type="InterPro" id="IPR015943">
    <property type="entry name" value="WD40/YVTN_repeat-like_dom_sf"/>
</dbReference>
<dbReference type="PANTHER" id="PTHR13720">
    <property type="entry name" value="WD-40 REPEAT PROTEIN"/>
    <property type="match status" value="1"/>
</dbReference>
<dbReference type="PANTHER" id="PTHR13720:SF13">
    <property type="entry name" value="CILIA- AND FLAGELLA-ASSOCIATED PROTEIN 251"/>
    <property type="match status" value="1"/>
</dbReference>
<dbReference type="GO" id="GO:0031514">
    <property type="term" value="C:motile cilium"/>
    <property type="evidence" value="ECO:0007669"/>
    <property type="project" value="TreeGrafter"/>
</dbReference>
<evidence type="ECO:0000313" key="7">
    <source>
        <dbReference type="EMBL" id="KAF4653556.1"/>
    </source>
</evidence>
<gene>
    <name evidence="7" type="ORF">FOL47_010443</name>
</gene>
<dbReference type="SMART" id="SM00320">
    <property type="entry name" value="WD40"/>
    <property type="match status" value="8"/>
</dbReference>
<dbReference type="SUPFAM" id="SSF47473">
    <property type="entry name" value="EF-hand"/>
    <property type="match status" value="1"/>
</dbReference>
<name>A0A7J6L484_PERCH</name>
<dbReference type="Pfam" id="PF00400">
    <property type="entry name" value="WD40"/>
    <property type="match status" value="1"/>
</dbReference>
<dbReference type="Gene3D" id="1.10.238.10">
    <property type="entry name" value="EF-hand"/>
    <property type="match status" value="1"/>
</dbReference>
<dbReference type="InterPro" id="IPR011992">
    <property type="entry name" value="EF-hand-dom_pair"/>
</dbReference>
<dbReference type="EMBL" id="JAAPAO010000809">
    <property type="protein sequence ID" value="KAF4653556.1"/>
    <property type="molecule type" value="Genomic_DNA"/>
</dbReference>
<protein>
    <recommendedName>
        <fullName evidence="5">Cilia- and flagella-associated protein 251</fullName>
    </recommendedName>
</protein>
<feature type="compositionally biased region" description="Basic residues" evidence="6">
    <location>
        <begin position="367"/>
        <end position="376"/>
    </location>
</feature>
<feature type="non-terminal residue" evidence="7">
    <location>
        <position position="1021"/>
    </location>
</feature>
<dbReference type="Gene3D" id="2.130.10.10">
    <property type="entry name" value="YVTN repeat-like/Quinoprotein amine dehydrogenase"/>
    <property type="match status" value="2"/>
</dbReference>
<feature type="region of interest" description="Disordered" evidence="6">
    <location>
        <begin position="362"/>
        <end position="382"/>
    </location>
</feature>
<keyword evidence="8" id="KW-1185">Reference proteome</keyword>
<dbReference type="OrthoDB" id="4899631at2759"/>
<evidence type="ECO:0000256" key="1">
    <source>
        <dbReference type="ARBA" id="ARBA00004138"/>
    </source>
</evidence>
<keyword evidence="4" id="KW-0966">Cell projection</keyword>
<comment type="subcellular location">
    <subcellularLocation>
        <location evidence="1">Cell projection</location>
        <location evidence="1">Cilium</location>
    </subcellularLocation>
</comment>
<evidence type="ECO:0000313" key="8">
    <source>
        <dbReference type="Proteomes" id="UP000591131"/>
    </source>
</evidence>
<evidence type="ECO:0000256" key="2">
    <source>
        <dbReference type="ARBA" id="ARBA00022574"/>
    </source>
</evidence>
<sequence length="1021" mass="112072">ILALDFKIGSMEPLSTNPSPANALRLEWSLGLNRELIGCVHDLEIAGDDRPQLFYTTGNCGIIYNHTTGEQQLLQGHLNAITASAVSRDRRWIVTADAGKDSLLVVWDRYTAAPVRTITDPHPYGVSACDISPDGRFVVTLSATAPLDDSATNEEDVEKSSAKEGDSIQSTQTVAVWHWLDAERRSPVYIGQIDASDLHSDVVFKHPDITEIASTGKRTVLFWQWDKEKALALKKASSPRKGMKTIVEQLPPRILDFYSPVLCTKDLKQRVGDFTMTVFLPNTSQVATGTVDGDVVVWDASLITDGRTNAGERRAVKIIRLAQDTSLNVLKIRDNYVVVGSADGAVRFYDFGFKIQAETMPEGKTQVSRRSRHSPSKRNAAKERSFSCEPFMVSTASALVVSVESESFYELSASDRRGHLILQGLDSPVHGLDCHPSAPLVAVSGYSGFLHIWNYNARTLNLVKVFDKLVPQVLKFSPDGESLFVGFTNGHCEILHTGDLSEIASFRDSKESALHLAFAPTSSFCAAAHADNCVYLYKLITRPSDSTSLPEWIFAGKYRSHYHPIVGLTFSGLEVGPDPKLFSIGQDGRLVEYNVKHSSEAKGLFITNVWTISQEARPVGAVWFPFGSKGDHSKILISDDHFKLKVWNTIDGNCRSTTLAPTFGGPIDKLLPLRRKDYEDLAGRAIEDGEGTATKSAPLLNPPYDSGQFLVYATNERILGVIQMPLDGSPAKQIGLVAHPGQVANITTSYEGKYVFTVGGADLTLNQWAVDTAALGTSSALAKAADEDGLEAYIELLEGGREGELFDDMKQFFYYSQVRSQGEATTRARKLDGTIPVTEVPNMMCALGFYPSQLDIQNMIAEIRYSRFFETGRYVEKVTFEEFVKLYINHRPAFGMSGQDVANALIALMGKDNTGQVPKELLLQQVLKTDAKGMDIGVPSANDTDPDERLTYKELEKCLGSLVQDENATIESSLPDAIDPIHFARDLLGFDDVVTPAVAPDTPAIADDDEEMEPVCESVHD</sequence>
<keyword evidence="2" id="KW-0853">WD repeat</keyword>
<dbReference type="SUPFAM" id="SSF69322">
    <property type="entry name" value="Tricorn protease domain 2"/>
    <property type="match status" value="1"/>
</dbReference>
<accession>A0A7J6L484</accession>
<evidence type="ECO:0000256" key="5">
    <source>
        <dbReference type="ARBA" id="ARBA00040994"/>
    </source>
</evidence>
<evidence type="ECO:0000256" key="6">
    <source>
        <dbReference type="SAM" id="MobiDB-lite"/>
    </source>
</evidence>
<dbReference type="SUPFAM" id="SSF50978">
    <property type="entry name" value="WD40 repeat-like"/>
    <property type="match status" value="1"/>
</dbReference>
<dbReference type="AlphaFoldDB" id="A0A7J6L484"/>
<evidence type="ECO:0000256" key="4">
    <source>
        <dbReference type="ARBA" id="ARBA00023273"/>
    </source>
</evidence>
<evidence type="ECO:0000256" key="3">
    <source>
        <dbReference type="ARBA" id="ARBA00022737"/>
    </source>
</evidence>
<keyword evidence="3" id="KW-0677">Repeat</keyword>
<dbReference type="InterPro" id="IPR050630">
    <property type="entry name" value="WD_repeat_EMAP"/>
</dbReference>
<reference evidence="7 8" key="1">
    <citation type="submission" date="2020-04" db="EMBL/GenBank/DDBJ databases">
        <title>Perkinsus chesapeaki whole genome sequence.</title>
        <authorList>
            <person name="Bogema D.R."/>
        </authorList>
    </citation>
    <scope>NUCLEOTIDE SEQUENCE [LARGE SCALE GENOMIC DNA]</scope>
    <source>
        <strain evidence="7">ATCC PRA-425</strain>
    </source>
</reference>
<dbReference type="InterPro" id="IPR001680">
    <property type="entry name" value="WD40_rpt"/>
</dbReference>